<feature type="domain" description="Response regulatory" evidence="2">
    <location>
        <begin position="3"/>
        <end position="118"/>
    </location>
</feature>
<proteinExistence type="predicted"/>
<reference evidence="4" key="1">
    <citation type="submission" date="2015-03" db="EMBL/GenBank/DDBJ databases">
        <authorList>
            <person name="Nijsse Bart"/>
        </authorList>
    </citation>
    <scope>NUCLEOTIDE SEQUENCE [LARGE SCALE GENOMIC DNA]</scope>
</reference>
<keyword evidence="1" id="KW-0597">Phosphoprotein</keyword>
<keyword evidence="4" id="KW-1185">Reference proteome</keyword>
<evidence type="ECO:0000259" key="2">
    <source>
        <dbReference type="PROSITE" id="PS50110"/>
    </source>
</evidence>
<organism evidence="3 4">
    <name type="scientific">Sporomusa ovata</name>
    <dbReference type="NCBI Taxonomy" id="2378"/>
    <lineage>
        <taxon>Bacteria</taxon>
        <taxon>Bacillati</taxon>
        <taxon>Bacillota</taxon>
        <taxon>Negativicutes</taxon>
        <taxon>Selenomonadales</taxon>
        <taxon>Sporomusaceae</taxon>
        <taxon>Sporomusa</taxon>
    </lineage>
</organism>
<dbReference type="PANTHER" id="PTHR43228">
    <property type="entry name" value="TWO-COMPONENT RESPONSE REGULATOR"/>
    <property type="match status" value="1"/>
</dbReference>
<dbReference type="GO" id="GO:0000160">
    <property type="term" value="P:phosphorelay signal transduction system"/>
    <property type="evidence" value="ECO:0007669"/>
    <property type="project" value="InterPro"/>
</dbReference>
<dbReference type="InterPro" id="IPR052048">
    <property type="entry name" value="ST_Response_Regulator"/>
</dbReference>
<dbReference type="PROSITE" id="PS50110">
    <property type="entry name" value="RESPONSE_REGULATORY"/>
    <property type="match status" value="1"/>
</dbReference>
<gene>
    <name evidence="3" type="ORF">SpAn4DRAFT_1141</name>
</gene>
<dbReference type="PANTHER" id="PTHR43228:SF1">
    <property type="entry name" value="TWO-COMPONENT RESPONSE REGULATOR ARR22"/>
    <property type="match status" value="1"/>
</dbReference>
<dbReference type="EMBL" id="CTRP01000014">
    <property type="protein sequence ID" value="CQR74679.1"/>
    <property type="molecule type" value="Genomic_DNA"/>
</dbReference>
<accession>A0A0U1L5Y0</accession>
<dbReference type="InterPro" id="IPR011006">
    <property type="entry name" value="CheY-like_superfamily"/>
</dbReference>
<evidence type="ECO:0000256" key="1">
    <source>
        <dbReference type="PROSITE-ProRule" id="PRU00169"/>
    </source>
</evidence>
<sequence>MARVLICDDSTFMRMMIKKLLQDMGHEIVAEGGDGKQGVQLYRQYKPDLVTMDITMPVMDGIQAVKHIHEEDPVARIIMVTAIGQRSIISEALKAGAAGFVIKPFDPEQVQETVNKVLAE</sequence>
<dbReference type="AlphaFoldDB" id="A0A0U1L5Y0"/>
<protein>
    <submittedName>
        <fullName evidence="3">Chemotaxis regulator-transmits chemoreceptor signals to flagelllar motor components CheY</fullName>
    </submittedName>
</protein>
<name>A0A0U1L5Y0_9FIRM</name>
<dbReference type="Proteomes" id="UP000049855">
    <property type="component" value="Unassembled WGS sequence"/>
</dbReference>
<dbReference type="Pfam" id="PF00072">
    <property type="entry name" value="Response_reg"/>
    <property type="match status" value="1"/>
</dbReference>
<dbReference type="SMART" id="SM00448">
    <property type="entry name" value="REC"/>
    <property type="match status" value="1"/>
</dbReference>
<dbReference type="RefSeq" id="WP_021170667.1">
    <property type="nucleotide sequence ID" value="NZ_CTRP01000014.1"/>
</dbReference>
<dbReference type="SUPFAM" id="SSF52172">
    <property type="entry name" value="CheY-like"/>
    <property type="match status" value="1"/>
</dbReference>
<keyword evidence="3" id="KW-0675">Receptor</keyword>
<evidence type="ECO:0000313" key="4">
    <source>
        <dbReference type="Proteomes" id="UP000049855"/>
    </source>
</evidence>
<evidence type="ECO:0000313" key="3">
    <source>
        <dbReference type="EMBL" id="CQR74679.1"/>
    </source>
</evidence>
<dbReference type="InterPro" id="IPR001789">
    <property type="entry name" value="Sig_transdc_resp-reg_receiver"/>
</dbReference>
<feature type="modified residue" description="4-aspartylphosphate" evidence="1">
    <location>
        <position position="53"/>
    </location>
</feature>
<dbReference type="Gene3D" id="3.40.50.2300">
    <property type="match status" value="1"/>
</dbReference>